<gene>
    <name evidence="7" type="ORF">VVD49_11880</name>
</gene>
<keyword evidence="4" id="KW-0503">Monooxygenase</keyword>
<keyword evidence="2" id="KW-0288">FMN</keyword>
<dbReference type="InterPro" id="IPR016215">
    <property type="entry name" value="NTA_MOA"/>
</dbReference>
<dbReference type="PIRSF" id="PIRSF000337">
    <property type="entry name" value="NTA_MOA"/>
    <property type="match status" value="1"/>
</dbReference>
<accession>A0ABU6K4U0</accession>
<dbReference type="EC" id="1.-.-.-" evidence="7"/>
<evidence type="ECO:0000256" key="2">
    <source>
        <dbReference type="ARBA" id="ARBA00022643"/>
    </source>
</evidence>
<evidence type="ECO:0000256" key="5">
    <source>
        <dbReference type="ARBA" id="ARBA00033748"/>
    </source>
</evidence>
<dbReference type="Pfam" id="PF00296">
    <property type="entry name" value="Bac_luciferase"/>
    <property type="match status" value="1"/>
</dbReference>
<dbReference type="InterPro" id="IPR036661">
    <property type="entry name" value="Luciferase-like_sf"/>
</dbReference>
<keyword evidence="1" id="KW-0285">Flavoprotein</keyword>
<dbReference type="CDD" id="cd01095">
    <property type="entry name" value="Nitrilotriacetate_monoxgenase"/>
    <property type="match status" value="1"/>
</dbReference>
<evidence type="ECO:0000256" key="3">
    <source>
        <dbReference type="ARBA" id="ARBA00023002"/>
    </source>
</evidence>
<feature type="domain" description="Luciferase-like" evidence="6">
    <location>
        <begin position="23"/>
        <end position="387"/>
    </location>
</feature>
<dbReference type="InterPro" id="IPR051260">
    <property type="entry name" value="Diverse_substr_monoxygenases"/>
</dbReference>
<keyword evidence="3 7" id="KW-0560">Oxidoreductase</keyword>
<dbReference type="Proteomes" id="UP001331561">
    <property type="component" value="Unassembled WGS sequence"/>
</dbReference>
<dbReference type="NCBIfam" id="TIGR03860">
    <property type="entry name" value="FMN_nitrolo"/>
    <property type="match status" value="1"/>
</dbReference>
<dbReference type="PANTHER" id="PTHR30011:SF16">
    <property type="entry name" value="C2H2 FINGER DOMAIN TRANSCRIPTION FACTOR (EUROFUNG)-RELATED"/>
    <property type="match status" value="1"/>
</dbReference>
<evidence type="ECO:0000313" key="8">
    <source>
        <dbReference type="Proteomes" id="UP001331561"/>
    </source>
</evidence>
<dbReference type="PANTHER" id="PTHR30011">
    <property type="entry name" value="ALKANESULFONATE MONOOXYGENASE-RELATED"/>
    <property type="match status" value="1"/>
</dbReference>
<evidence type="ECO:0000259" key="6">
    <source>
        <dbReference type="Pfam" id="PF00296"/>
    </source>
</evidence>
<name>A0ABU6K4U0_9RHOO</name>
<organism evidence="7 8">
    <name type="scientific">Uliginosibacterium silvisoli</name>
    <dbReference type="NCBI Taxonomy" id="3114758"/>
    <lineage>
        <taxon>Bacteria</taxon>
        <taxon>Pseudomonadati</taxon>
        <taxon>Pseudomonadota</taxon>
        <taxon>Betaproteobacteria</taxon>
        <taxon>Rhodocyclales</taxon>
        <taxon>Zoogloeaceae</taxon>
        <taxon>Uliginosibacterium</taxon>
    </lineage>
</organism>
<proteinExistence type="inferred from homology"/>
<dbReference type="EMBL" id="JAYXHS010000002">
    <property type="protein sequence ID" value="MEC5386426.1"/>
    <property type="molecule type" value="Genomic_DNA"/>
</dbReference>
<sequence length="448" mass="50365">MSGKMKLGVFPLDVGHHIAAWRHPDVPPGGATDLSYFRHLAQVAERGKLDMIFFGDQMAAQYPDDESIGRTSRVLRPEPIALLSALAAVTERIGLVATVSTSYFEPYHVARKFSTLDHFSNGRAGWNIVTSWNDKEALNFNRGELLEHGLRYRRALEFVDVTTRLWDSWEDDAFLHDKDSGRFFDPEKLHVSNFKGEYFSARGPLNLPRSPQGYPVLVQAGSSDDGRDFAAKTAEVIFTAQPDLTQAKAFYADIKAQVEAAGRSPNHVKVMPGLMPIVGRSEAEAQEKFQRLQDLIDPQIGWVVLSRHLGGVDLSAYPLDGPVPELPLTQGNQSRQRLLLDMARRDGLTLRQLYERVVGSRGHWIVAGTAEQIADQMESWLREGGADGFNLMPPWLPGNLEEFVDHVIPVLQRRGLFRTEYEGRTLRDNLGLPKPTNRFKDGRKNIWI</sequence>
<dbReference type="Gene3D" id="3.20.20.30">
    <property type="entry name" value="Luciferase-like domain"/>
    <property type="match status" value="1"/>
</dbReference>
<comment type="similarity">
    <text evidence="5">Belongs to the NtaA/SnaA/DszA monooxygenase family.</text>
</comment>
<dbReference type="InterPro" id="IPR011251">
    <property type="entry name" value="Luciferase-like_dom"/>
</dbReference>
<evidence type="ECO:0000256" key="4">
    <source>
        <dbReference type="ARBA" id="ARBA00023033"/>
    </source>
</evidence>
<dbReference type="GO" id="GO:0016491">
    <property type="term" value="F:oxidoreductase activity"/>
    <property type="evidence" value="ECO:0007669"/>
    <property type="project" value="UniProtKB-KW"/>
</dbReference>
<evidence type="ECO:0000313" key="7">
    <source>
        <dbReference type="EMBL" id="MEC5386426.1"/>
    </source>
</evidence>
<keyword evidence="8" id="KW-1185">Reference proteome</keyword>
<protein>
    <submittedName>
        <fullName evidence="7">LLM class flavin-dependent oxidoreductase</fullName>
        <ecNumber evidence="7">1.-.-.-</ecNumber>
    </submittedName>
</protein>
<dbReference type="SUPFAM" id="SSF51679">
    <property type="entry name" value="Bacterial luciferase-like"/>
    <property type="match status" value="1"/>
</dbReference>
<reference evidence="7 8" key="1">
    <citation type="submission" date="2024-01" db="EMBL/GenBank/DDBJ databases">
        <title>Uliginosibacterium soil sp. nov.</title>
        <authorList>
            <person name="Lv Y."/>
        </authorList>
    </citation>
    <scope>NUCLEOTIDE SEQUENCE [LARGE SCALE GENOMIC DNA]</scope>
    <source>
        <strain evidence="7 8">H3</strain>
    </source>
</reference>
<comment type="caution">
    <text evidence="7">The sequence shown here is derived from an EMBL/GenBank/DDBJ whole genome shotgun (WGS) entry which is preliminary data.</text>
</comment>
<evidence type="ECO:0000256" key="1">
    <source>
        <dbReference type="ARBA" id="ARBA00022630"/>
    </source>
</evidence>
<dbReference type="RefSeq" id="WP_327599392.1">
    <property type="nucleotide sequence ID" value="NZ_JAYXHS010000002.1"/>
</dbReference>